<evidence type="ECO:0000313" key="3">
    <source>
        <dbReference type="EMBL" id="KAH7112181.1"/>
    </source>
</evidence>
<dbReference type="Proteomes" id="UP000700596">
    <property type="component" value="Unassembled WGS sequence"/>
</dbReference>
<feature type="coiled-coil region" evidence="1">
    <location>
        <begin position="261"/>
        <end position="295"/>
    </location>
</feature>
<feature type="coiled-coil region" evidence="1">
    <location>
        <begin position="769"/>
        <end position="796"/>
    </location>
</feature>
<sequence length="1120" mass="127109">MSYRGSTGKRASFHGSPGRRASTQETHGYQGQRSPPTPPPNNRSASVGGPTRQSFSLTSPQSQHPTYFDPVSKKRPSVRGNSPAEKRNRQADNRYASNASRAPGELTGALKNGDMDGKPWNTVMSPMSGSGNSTPVQIAPPAPSMTPTTTLPPTPLVASASNDSYPPMLPALAYAYQAGVVSTARRRLDKYSTPVSSISLASLRASQDRKRQITKTESMKMSQMISRTAGSNISLEKLAGLHKPDDETNSIGNDNSGGSSYQKYANDLEVLQKDHDSLKRKVEDLTEQLKIASETKNTNINQQLFNQAQVEEYIQQKLEKFLKGGPAQMQATLEQLHADEEEKQKKQQKQLQLQVDRLKEDFKKSRDLNTTARNLLEKVDTRQATDAKALFERMNNLIQSHEMIYQKHEETVAGQRIDFEKLDGRISSLSQRHDVRLEDLSVEIDSVSRDEKNTYNKCAGFERDIHDVLHFRKEASDQLKALFARVQELEQHSQRQESQTLAVQAHKLDEVEKLVERIKNLEDRQTKQRDLFAQVDSLRKHQDVHTIRIDALEVRSTAHETTHQDYQLGTQTCLDKDNVRINDLVSSVSSLEKAREDLGEAINKRLQGHDTQTSEIKANLMLLKSAHDSYRKTTNTRLDKDSEMIQALAQGLTNLETVHSEHKEQPSTGELDRVTHDVGQLQQFINELHDIIRDQEGDIELMKADAETSRQDLPDLMQTFINVQLGPFKASVAARHKEIDGQLQHVSEHIGRIENTNNGSSFTVIDDKFKAHETVLKTLRENLAQLQANLQDLEQGRVTKHELDSIKQQIIDYKTVCKIGYQNLEHRYENMNTDQIYQQMVQWFQHTYPDQPTIFAKFSETQGRLTLQHESIEDLRKQFYALSKDYETRLTAHRPALIAAPTNKGSSTTPMPEDQAIQAVKQLRDDLSTLDNIVKDHAENSKLLHQGIRQELDTRRDNIYLLNNRLEKVESTSKNQIRKDELHVLEKRVNKVENEQKKFDANSAEHFISYEIQANEMETRLRTMEDERKLLQSRSQQHYSLTTAQGQNVETIAENVSLMDKKLAGFEQSINTQLASLEKDTRGLKARQLLLTSELGAAKVSIKAVNFGQKHPLELPKELQ</sequence>
<feature type="compositionally biased region" description="Polar residues" evidence="2">
    <location>
        <begin position="21"/>
        <end position="34"/>
    </location>
</feature>
<feature type="compositionally biased region" description="Polar residues" evidence="2">
    <location>
        <begin position="51"/>
        <end position="65"/>
    </location>
</feature>
<feature type="coiled-coil region" evidence="1">
    <location>
        <begin position="975"/>
        <end position="1034"/>
    </location>
</feature>
<feature type="coiled-coil region" evidence="1">
    <location>
        <begin position="472"/>
        <end position="531"/>
    </location>
</feature>
<dbReference type="OrthoDB" id="3438382at2759"/>
<evidence type="ECO:0000256" key="1">
    <source>
        <dbReference type="SAM" id="Coils"/>
    </source>
</evidence>
<evidence type="ECO:0000313" key="4">
    <source>
        <dbReference type="Proteomes" id="UP000700596"/>
    </source>
</evidence>
<organism evidence="3 4">
    <name type="scientific">Dendryphion nanum</name>
    <dbReference type="NCBI Taxonomy" id="256645"/>
    <lineage>
        <taxon>Eukaryota</taxon>
        <taxon>Fungi</taxon>
        <taxon>Dikarya</taxon>
        <taxon>Ascomycota</taxon>
        <taxon>Pezizomycotina</taxon>
        <taxon>Dothideomycetes</taxon>
        <taxon>Pleosporomycetidae</taxon>
        <taxon>Pleosporales</taxon>
        <taxon>Torulaceae</taxon>
        <taxon>Dendryphion</taxon>
    </lineage>
</organism>
<proteinExistence type="predicted"/>
<evidence type="ECO:0000256" key="2">
    <source>
        <dbReference type="SAM" id="MobiDB-lite"/>
    </source>
</evidence>
<feature type="coiled-coil region" evidence="1">
    <location>
        <begin position="329"/>
        <end position="368"/>
    </location>
</feature>
<name>A0A9P9D4A9_9PLEO</name>
<protein>
    <submittedName>
        <fullName evidence="3">Uncharacterized protein</fullName>
    </submittedName>
</protein>
<reference evidence="3" key="1">
    <citation type="journal article" date="2021" name="Nat. Commun.">
        <title>Genetic determinants of endophytism in the Arabidopsis root mycobiome.</title>
        <authorList>
            <person name="Mesny F."/>
            <person name="Miyauchi S."/>
            <person name="Thiergart T."/>
            <person name="Pickel B."/>
            <person name="Atanasova L."/>
            <person name="Karlsson M."/>
            <person name="Huettel B."/>
            <person name="Barry K.W."/>
            <person name="Haridas S."/>
            <person name="Chen C."/>
            <person name="Bauer D."/>
            <person name="Andreopoulos W."/>
            <person name="Pangilinan J."/>
            <person name="LaButti K."/>
            <person name="Riley R."/>
            <person name="Lipzen A."/>
            <person name="Clum A."/>
            <person name="Drula E."/>
            <person name="Henrissat B."/>
            <person name="Kohler A."/>
            <person name="Grigoriev I.V."/>
            <person name="Martin F.M."/>
            <person name="Hacquard S."/>
        </authorList>
    </citation>
    <scope>NUCLEOTIDE SEQUENCE</scope>
    <source>
        <strain evidence="3">MPI-CAGE-CH-0243</strain>
    </source>
</reference>
<dbReference type="AlphaFoldDB" id="A0A9P9D4A9"/>
<gene>
    <name evidence="3" type="ORF">B0J11DRAFT_511968</name>
</gene>
<feature type="region of interest" description="Disordered" evidence="2">
    <location>
        <begin position="1"/>
        <end position="117"/>
    </location>
</feature>
<accession>A0A9P9D4A9</accession>
<keyword evidence="1" id="KW-0175">Coiled coil</keyword>
<keyword evidence="4" id="KW-1185">Reference proteome</keyword>
<comment type="caution">
    <text evidence="3">The sequence shown here is derived from an EMBL/GenBank/DDBJ whole genome shotgun (WGS) entry which is preliminary data.</text>
</comment>
<dbReference type="EMBL" id="JAGMWT010000022">
    <property type="protein sequence ID" value="KAH7112181.1"/>
    <property type="molecule type" value="Genomic_DNA"/>
</dbReference>